<dbReference type="Proteomes" id="UP001608902">
    <property type="component" value="Unassembled WGS sequence"/>
</dbReference>
<protein>
    <submittedName>
        <fullName evidence="1">Uncharacterized protein</fullName>
    </submittedName>
</protein>
<reference evidence="1 2" key="1">
    <citation type="submission" date="2024-08" db="EMBL/GenBank/DDBJ databases">
        <title>Gnathostoma spinigerum genome.</title>
        <authorList>
            <person name="Gonzalez-Bertolin B."/>
            <person name="Monzon S."/>
            <person name="Zaballos A."/>
            <person name="Jimenez P."/>
            <person name="Dekumyoy P."/>
            <person name="Varona S."/>
            <person name="Cuesta I."/>
            <person name="Sumanam S."/>
            <person name="Adisakwattana P."/>
            <person name="Gasser R.B."/>
            <person name="Hernandez-Gonzalez A."/>
            <person name="Young N.D."/>
            <person name="Perteguer M.J."/>
        </authorList>
    </citation>
    <scope>NUCLEOTIDE SEQUENCE [LARGE SCALE GENOMIC DNA]</scope>
    <source>
        <strain evidence="1">AL3</strain>
        <tissue evidence="1">Liver</tissue>
    </source>
</reference>
<proteinExistence type="predicted"/>
<organism evidence="1 2">
    <name type="scientific">Gnathostoma spinigerum</name>
    <dbReference type="NCBI Taxonomy" id="75299"/>
    <lineage>
        <taxon>Eukaryota</taxon>
        <taxon>Metazoa</taxon>
        <taxon>Ecdysozoa</taxon>
        <taxon>Nematoda</taxon>
        <taxon>Chromadorea</taxon>
        <taxon>Rhabditida</taxon>
        <taxon>Spirurina</taxon>
        <taxon>Gnathostomatomorpha</taxon>
        <taxon>Gnathostomatoidea</taxon>
        <taxon>Gnathostomatidae</taxon>
        <taxon>Gnathostoma</taxon>
    </lineage>
</organism>
<accession>A0ABD6EJ63</accession>
<keyword evidence="2" id="KW-1185">Reference proteome</keyword>
<comment type="caution">
    <text evidence="1">The sequence shown here is derived from an EMBL/GenBank/DDBJ whole genome shotgun (WGS) entry which is preliminary data.</text>
</comment>
<gene>
    <name evidence="1" type="ORF">AB6A40_004098</name>
</gene>
<evidence type="ECO:0000313" key="1">
    <source>
        <dbReference type="EMBL" id="MFH4977389.1"/>
    </source>
</evidence>
<evidence type="ECO:0000313" key="2">
    <source>
        <dbReference type="Proteomes" id="UP001608902"/>
    </source>
</evidence>
<dbReference type="EMBL" id="JBGFUD010002270">
    <property type="protein sequence ID" value="MFH4977389.1"/>
    <property type="molecule type" value="Genomic_DNA"/>
</dbReference>
<dbReference type="AlphaFoldDB" id="A0ABD6EJ63"/>
<name>A0ABD6EJ63_9BILA</name>
<sequence length="154" mass="17375">MLRETAILFVSEYACRRTVEKKPQTTETGEYGKQRVLMSVRLFDIRSVKLHANMGPSHCGQQNLSWLDTSYRLHGFHIDIRFPSYLQVRICTASCCAFPTTESQAANVPTGVTSPPRSVIDPVVMYQRMWWSVGTTVATAAIVCDPDVELHHND</sequence>